<dbReference type="VEuPathDB" id="TriTrypDB:LpyrH10_04_4490"/>
<comment type="caution">
    <text evidence="2">The sequence shown here is derived from an EMBL/GenBank/DDBJ whole genome shotgun (WGS) entry which is preliminary data.</text>
</comment>
<feature type="compositionally biased region" description="Polar residues" evidence="1">
    <location>
        <begin position="556"/>
        <end position="565"/>
    </location>
</feature>
<feature type="compositionally biased region" description="Basic and acidic residues" evidence="1">
    <location>
        <begin position="497"/>
        <end position="512"/>
    </location>
</feature>
<accession>A0A0M9G6F7</accession>
<dbReference type="OrthoDB" id="267465at2759"/>
<feature type="region of interest" description="Disordered" evidence="1">
    <location>
        <begin position="815"/>
        <end position="857"/>
    </location>
</feature>
<feature type="compositionally biased region" description="Low complexity" evidence="1">
    <location>
        <begin position="463"/>
        <end position="473"/>
    </location>
</feature>
<proteinExistence type="predicted"/>
<gene>
    <name evidence="2" type="ORF">ABB37_02899</name>
</gene>
<dbReference type="EMBL" id="LGTL01000004">
    <property type="protein sequence ID" value="KPA83215.1"/>
    <property type="molecule type" value="Genomic_DNA"/>
</dbReference>
<feature type="compositionally biased region" description="Basic and acidic residues" evidence="1">
    <location>
        <begin position="320"/>
        <end position="329"/>
    </location>
</feature>
<feature type="compositionally biased region" description="Basic and acidic residues" evidence="1">
    <location>
        <begin position="393"/>
        <end position="415"/>
    </location>
</feature>
<feature type="compositionally biased region" description="Basic and acidic residues" evidence="1">
    <location>
        <begin position="541"/>
        <end position="553"/>
    </location>
</feature>
<dbReference type="GeneID" id="26903190"/>
<dbReference type="EMBL" id="LGTL01000004">
    <property type="protein sequence ID" value="KPA83216.1"/>
    <property type="molecule type" value="Genomic_DNA"/>
</dbReference>
<feature type="compositionally biased region" description="Low complexity" evidence="1">
    <location>
        <begin position="622"/>
        <end position="633"/>
    </location>
</feature>
<feature type="region of interest" description="Disordered" evidence="1">
    <location>
        <begin position="1"/>
        <end position="700"/>
    </location>
</feature>
<evidence type="ECO:0000313" key="2">
    <source>
        <dbReference type="EMBL" id="KPA83216.1"/>
    </source>
</evidence>
<feature type="compositionally biased region" description="Low complexity" evidence="1">
    <location>
        <begin position="73"/>
        <end position="86"/>
    </location>
</feature>
<feature type="compositionally biased region" description="Low complexity" evidence="1">
    <location>
        <begin position="657"/>
        <end position="667"/>
    </location>
</feature>
<feature type="compositionally biased region" description="Pro residues" evidence="1">
    <location>
        <begin position="668"/>
        <end position="685"/>
    </location>
</feature>
<sequence length="881" mass="92736">MKRRSASSKEYSVSPHTNTTSPSTTEDALGTPESAAAVLATSPATPPAFPASPAMGETGDSDTHAHSSGESTASPSVPAVGSASPPLLVHVLGTSTSGNRDDEAESSSQGGSERGGGRPPAKSSAPQREREFEAKSCNSRSGKAPRTDLSTRSASEASSSDASLVVPAASAAEETTTPSLLDPYEPRVTASPASRADSESTPDTPPSNVMEASKGVEQQAAREDPAPANADAASRAPLTAPAEENAAQEDEENTRDGVGAETISFPRNDITALSEDNSIAKEEASPPAQMVPSDTAGQIPTEVSAVGNDATCAPAAPTEEGARTLDETKSIVLGQTKPTSNATEEHDDAAVDQTVTASQSGLASEQAEEAHDDHRQEAEITKASAESLATVPERMEKDVHELSRVRNEEQARREATPISLHPLTEDAHAGADTFVKSGADETQPQLLPRAKPSEKTRKRRRAPLAGPARPQLLHATVNEGGDSEVTAHRGYAAQKSNELKVRHTATDKEADTRPSSPSTTVPPVTLKEEVREAVEGESDLESEHATDTLDDARVTISATANTQTGSEDRPLPRRVKTEPPADRKANITMAAPLSPSSPTTIAERAAMAVVSDADHTGRWAPSSTRESTSAASEDNATAPPTKSALDDDTEATDTKRAAPASVSSSSPVPSPASPAPHSFPAPPSAPADAPNTASAPSSTKPVLNIAGVNVQALLAENPDPPPLYFRRQRRTRRKSVLTQENSIFAEHRDLCRHDQTHRVIARAPFASDADVLNSLVEWTDSPALVYARLLWRCAPQPFLHAAMYGFSPAVHLKKETKPHAVDEAASRKKREGEGRGRRRTDAGGVNTDAARDPSGQQVEDMTAQRCCSFFFSSCETHRGFV</sequence>
<feature type="compositionally biased region" description="Basic and acidic residues" evidence="1">
    <location>
        <begin position="368"/>
        <end position="380"/>
    </location>
</feature>
<name>A0A0M9G6F7_LEPPY</name>
<dbReference type="RefSeq" id="XP_015661655.1">
    <property type="nucleotide sequence ID" value="XM_015800053.1"/>
</dbReference>
<feature type="compositionally biased region" description="Low complexity" evidence="1">
    <location>
        <begin position="226"/>
        <end position="245"/>
    </location>
</feature>
<dbReference type="RefSeq" id="XP_015661654.1">
    <property type="nucleotide sequence ID" value="XM_015800052.1"/>
</dbReference>
<feature type="compositionally biased region" description="Low complexity" evidence="1">
    <location>
        <begin position="686"/>
        <end position="698"/>
    </location>
</feature>
<feature type="compositionally biased region" description="Basic and acidic residues" evidence="1">
    <location>
        <begin position="815"/>
        <end position="841"/>
    </location>
</feature>
<keyword evidence="3" id="KW-1185">Reference proteome</keyword>
<evidence type="ECO:0000256" key="1">
    <source>
        <dbReference type="SAM" id="MobiDB-lite"/>
    </source>
</evidence>
<feature type="compositionally biased region" description="Basic and acidic residues" evidence="1">
    <location>
        <begin position="566"/>
        <end position="585"/>
    </location>
</feature>
<evidence type="ECO:0000313" key="3">
    <source>
        <dbReference type="Proteomes" id="UP000037923"/>
    </source>
</evidence>
<feature type="compositionally biased region" description="Low complexity" evidence="1">
    <location>
        <begin position="514"/>
        <end position="525"/>
    </location>
</feature>
<dbReference type="OMA" id="KVAETRI"/>
<dbReference type="Proteomes" id="UP000037923">
    <property type="component" value="Unassembled WGS sequence"/>
</dbReference>
<feature type="compositionally biased region" description="Polar residues" evidence="1">
    <location>
        <begin position="353"/>
        <end position="363"/>
    </location>
</feature>
<organism evidence="2 3">
    <name type="scientific">Leptomonas pyrrhocoris</name>
    <name type="common">Firebug parasite</name>
    <dbReference type="NCBI Taxonomy" id="157538"/>
    <lineage>
        <taxon>Eukaryota</taxon>
        <taxon>Discoba</taxon>
        <taxon>Euglenozoa</taxon>
        <taxon>Kinetoplastea</taxon>
        <taxon>Metakinetoplastina</taxon>
        <taxon>Trypanosomatida</taxon>
        <taxon>Trypanosomatidae</taxon>
        <taxon>Leishmaniinae</taxon>
        <taxon>Leptomonas</taxon>
    </lineage>
</organism>
<feature type="compositionally biased region" description="Low complexity" evidence="1">
    <location>
        <begin position="150"/>
        <end position="179"/>
    </location>
</feature>
<protein>
    <submittedName>
        <fullName evidence="2">Uncharacterized protein</fullName>
    </submittedName>
</protein>
<reference evidence="2 3" key="1">
    <citation type="submission" date="2015-07" db="EMBL/GenBank/DDBJ databases">
        <title>High-quality genome of monoxenous trypanosomatid Leptomonas pyrrhocoris.</title>
        <authorList>
            <person name="Flegontov P."/>
            <person name="Butenko A."/>
            <person name="Firsov S."/>
            <person name="Vlcek C."/>
            <person name="Logacheva M.D."/>
            <person name="Field M."/>
            <person name="Filatov D."/>
            <person name="Flegontova O."/>
            <person name="Gerasimov E."/>
            <person name="Jackson A.P."/>
            <person name="Kelly S."/>
            <person name="Opperdoes F."/>
            <person name="O'Reilly A."/>
            <person name="Votypka J."/>
            <person name="Yurchenko V."/>
            <person name="Lukes J."/>
        </authorList>
    </citation>
    <scope>NUCLEOTIDE SEQUENCE [LARGE SCALE GENOMIC DNA]</scope>
    <source>
        <strain evidence="2">H10</strain>
    </source>
</reference>
<dbReference type="AlphaFoldDB" id="A0A0M9G6F7"/>
<feature type="compositionally biased region" description="Low complexity" evidence="1">
    <location>
        <begin position="12"/>
        <end position="25"/>
    </location>
</feature>